<reference evidence="6 7" key="1">
    <citation type="submission" date="2016-11" db="EMBL/GenBank/DDBJ databases">
        <authorList>
            <person name="Jaros S."/>
            <person name="Januszkiewicz K."/>
            <person name="Wedrychowicz H."/>
        </authorList>
    </citation>
    <scope>NUCLEOTIDE SEQUENCE [LARGE SCALE GENOMIC DNA]</scope>
    <source>
        <strain evidence="6 7">DSM 17477</strain>
    </source>
</reference>
<sequence length="370" mass="41678">MKNGFENPIYVTKPLLPELEKINSRLEKIWKTGMLTNMGEQHRELEEKLSQYLACENITLFNNGTIALMAGLKALDLKGEVITTPFTFPATVQALEWNGLKPVFCDIDPVSMTMDAGKIEDLINENTSAILGVHVFDNICDVRKIDEISKKYNLKIVYDAAHSFGSIYEGVPVWEFGDMSMFSFHATKLFNTIEGGCIISKDAGITERLELMKSFGRDKDGKVADWGINGKLNEFQAAMGIEVLKLVAGEKEKRIGLAKIYNAILGDIEGIRVVTEACRSRSCQYLVVEIDEEKFGKSRDMVFEALNSSNVFPRKYFHPLCSDTDWYRMDYSNKELKHAQSASERVLALPFYGGLSEENVEKICNIILNC</sequence>
<dbReference type="PANTHER" id="PTHR30244:SF9">
    <property type="entry name" value="PROTEIN RV3402C"/>
    <property type="match status" value="1"/>
</dbReference>
<organism evidence="6 7">
    <name type="scientific">Dethiosulfatibacter aminovorans DSM 17477</name>
    <dbReference type="NCBI Taxonomy" id="1121476"/>
    <lineage>
        <taxon>Bacteria</taxon>
        <taxon>Bacillati</taxon>
        <taxon>Bacillota</taxon>
        <taxon>Tissierellia</taxon>
        <taxon>Dethiosulfatibacter</taxon>
    </lineage>
</organism>
<evidence type="ECO:0000256" key="1">
    <source>
        <dbReference type="ARBA" id="ARBA00022898"/>
    </source>
</evidence>
<comment type="similarity">
    <text evidence="2 5">Belongs to the DegT/DnrJ/EryC1 family.</text>
</comment>
<dbReference type="GO" id="GO:0000271">
    <property type="term" value="P:polysaccharide biosynthetic process"/>
    <property type="evidence" value="ECO:0007669"/>
    <property type="project" value="TreeGrafter"/>
</dbReference>
<dbReference type="InterPro" id="IPR015424">
    <property type="entry name" value="PyrdxlP-dep_Trfase"/>
</dbReference>
<accession>A0A1M6BJE8</accession>
<dbReference type="Pfam" id="PF01041">
    <property type="entry name" value="DegT_DnrJ_EryC1"/>
    <property type="match status" value="1"/>
</dbReference>
<dbReference type="InterPro" id="IPR000653">
    <property type="entry name" value="DegT/StrS_aminotransferase"/>
</dbReference>
<dbReference type="AlphaFoldDB" id="A0A1M6BJE8"/>
<evidence type="ECO:0000256" key="5">
    <source>
        <dbReference type="RuleBase" id="RU004508"/>
    </source>
</evidence>
<evidence type="ECO:0000313" key="7">
    <source>
        <dbReference type="Proteomes" id="UP000184052"/>
    </source>
</evidence>
<keyword evidence="1 4" id="KW-0663">Pyridoxal phosphate</keyword>
<dbReference type="GO" id="GO:0030170">
    <property type="term" value="F:pyridoxal phosphate binding"/>
    <property type="evidence" value="ECO:0007669"/>
    <property type="project" value="TreeGrafter"/>
</dbReference>
<dbReference type="PANTHER" id="PTHR30244">
    <property type="entry name" value="TRANSAMINASE"/>
    <property type="match status" value="1"/>
</dbReference>
<dbReference type="STRING" id="1121476.SAMN02745751_00374"/>
<dbReference type="Gene3D" id="3.40.640.10">
    <property type="entry name" value="Type I PLP-dependent aspartate aminotransferase-like (Major domain)"/>
    <property type="match status" value="1"/>
</dbReference>
<dbReference type="OrthoDB" id="9815233at2"/>
<dbReference type="GO" id="GO:0008483">
    <property type="term" value="F:transaminase activity"/>
    <property type="evidence" value="ECO:0007669"/>
    <property type="project" value="TreeGrafter"/>
</dbReference>
<dbReference type="SUPFAM" id="SSF53383">
    <property type="entry name" value="PLP-dependent transferases"/>
    <property type="match status" value="1"/>
</dbReference>
<evidence type="ECO:0000256" key="4">
    <source>
        <dbReference type="PIRSR" id="PIRSR000390-2"/>
    </source>
</evidence>
<evidence type="ECO:0000256" key="3">
    <source>
        <dbReference type="PIRSR" id="PIRSR000390-1"/>
    </source>
</evidence>
<name>A0A1M6BJE8_9FIRM</name>
<dbReference type="EMBL" id="FQZL01000005">
    <property type="protein sequence ID" value="SHI48708.1"/>
    <property type="molecule type" value="Genomic_DNA"/>
</dbReference>
<feature type="active site" description="Proton acceptor" evidence="3">
    <location>
        <position position="188"/>
    </location>
</feature>
<dbReference type="PIRSF" id="PIRSF000390">
    <property type="entry name" value="PLP_StrS"/>
    <property type="match status" value="1"/>
</dbReference>
<dbReference type="RefSeq" id="WP_073046288.1">
    <property type="nucleotide sequence ID" value="NZ_FQZL01000005.1"/>
</dbReference>
<feature type="modified residue" description="N6-(pyridoxal phosphate)lysine" evidence="4">
    <location>
        <position position="188"/>
    </location>
</feature>
<gene>
    <name evidence="6" type="ORF">SAMN02745751_00374</name>
</gene>
<keyword evidence="7" id="KW-1185">Reference proteome</keyword>
<dbReference type="CDD" id="cd00616">
    <property type="entry name" value="AHBA_syn"/>
    <property type="match status" value="1"/>
</dbReference>
<evidence type="ECO:0000313" key="6">
    <source>
        <dbReference type="EMBL" id="SHI48708.1"/>
    </source>
</evidence>
<protein>
    <submittedName>
        <fullName evidence="6">dTDP-4-amino-4,6-dideoxygalactose transaminase</fullName>
    </submittedName>
</protein>
<evidence type="ECO:0000256" key="2">
    <source>
        <dbReference type="ARBA" id="ARBA00037999"/>
    </source>
</evidence>
<dbReference type="Proteomes" id="UP000184052">
    <property type="component" value="Unassembled WGS sequence"/>
</dbReference>
<proteinExistence type="inferred from homology"/>
<dbReference type="InterPro" id="IPR015421">
    <property type="entry name" value="PyrdxlP-dep_Trfase_major"/>
</dbReference>